<proteinExistence type="inferred from homology"/>
<evidence type="ECO:0000256" key="2">
    <source>
        <dbReference type="ARBA" id="ARBA00010304"/>
    </source>
</evidence>
<sequence>MATQVESIKWVPGTRFLVDGFNFQSPRCTAYFLTHYHSDHYTGLNRRFSGSVIYCSRVTARLLRHERGLGPEVVRPLDVGVPVLVEGVRVTPLDANHCPGSLMLLFEVPLGTGPGAGAGALEAGAAVGAAVGAGAAPAAAVGVGRGAWGTAPEEGSAVGPAGTLSPGGLGGGSAGAAAAALAGCVEGVVSEAWLGEAPAAEEEEGEEEGEGAGAAGCRADAAAAAECGAAPERGARLSWEEEAEEEEEEEEAGLAGGVEAAAAGAAEPVKVEAAEAAETPRPACTECYVSEAAALCAAGDATEVEAAGVDVASLDLGPTHNILHTGDCRWQPWMRHQRGLAGVRVDTLFLDTTYAEPRWALPPQEQAIALMVEAMRSALAEEPRTLFLVGAYHIGKERAFLGAAQALGTQVYCSASKRAVLRLLGLPPEHVALLTDDPLRAGVHVAPMGLRPEDLHAYLGRYPDVWSRVVGIRPTGWTNTRRGGVTVRRQAGAVILGVPYSEHSSWTDLCDAVAQLRPRRLVPTVNAASAPQRRSLVDRFAQHMDLRGDRSRLDAYLVPAPASGTPHTTTCRGAASANPGEPPPRLVAAAAIPKPASAAAPATAAAAAAAAAVDLACVDVAEQERILAELQTRMARQRQQQEQRRQRGGGGRKRKQAAAEEPPDAATGGGAGGGKRARRGEGGSGGGSGSPSGGAHVPPPPVKGEPRVHSPMPPSTCLQGTTGSPASGPVGPGPGPAPCVLDLTLDDSDSDEDAEVKDQGGADFVAMQAGRQVDLQAGVEVLPGAKGEQAVVSAPGKAGGGDRAPVGSTAPYGTPAPRPYLGSGAAATAVPSRPAAGSVWAPPSPGATPAAAAAAGGAGGTGAVTQSSIRRFFMPRPRTAAAAVA</sequence>
<evidence type="ECO:0000313" key="8">
    <source>
        <dbReference type="EMBL" id="KAG2493449.1"/>
    </source>
</evidence>
<accession>A0A836BZJ5</accession>
<dbReference type="GO" id="GO:0005634">
    <property type="term" value="C:nucleus"/>
    <property type="evidence" value="ECO:0007669"/>
    <property type="project" value="UniProtKB-SubCell"/>
</dbReference>
<dbReference type="InterPro" id="IPR011084">
    <property type="entry name" value="DRMBL"/>
</dbReference>
<protein>
    <recommendedName>
        <fullName evidence="7">DNA repair metallo-beta-lactamase domain-containing protein</fullName>
    </recommendedName>
</protein>
<keyword evidence="4" id="KW-0234">DNA repair</keyword>
<gene>
    <name evidence="8" type="ORF">HYH03_008267</name>
</gene>
<organism evidence="8 9">
    <name type="scientific">Edaphochlamys debaryana</name>
    <dbReference type="NCBI Taxonomy" id="47281"/>
    <lineage>
        <taxon>Eukaryota</taxon>
        <taxon>Viridiplantae</taxon>
        <taxon>Chlorophyta</taxon>
        <taxon>core chlorophytes</taxon>
        <taxon>Chlorophyceae</taxon>
        <taxon>CS clade</taxon>
        <taxon>Chlamydomonadales</taxon>
        <taxon>Chlamydomonadales incertae sedis</taxon>
        <taxon>Edaphochlamys</taxon>
    </lineage>
</organism>
<dbReference type="Pfam" id="PF07522">
    <property type="entry name" value="DRMBL"/>
    <property type="match status" value="1"/>
</dbReference>
<dbReference type="GO" id="GO:0003684">
    <property type="term" value="F:damaged DNA binding"/>
    <property type="evidence" value="ECO:0007669"/>
    <property type="project" value="TreeGrafter"/>
</dbReference>
<keyword evidence="9" id="KW-1185">Reference proteome</keyword>
<feature type="region of interest" description="Disordered" evidence="6">
    <location>
        <begin position="792"/>
        <end position="863"/>
    </location>
</feature>
<dbReference type="CDD" id="cd16273">
    <property type="entry name" value="SNM1A-1C-like_MBL-fold"/>
    <property type="match status" value="1"/>
</dbReference>
<keyword evidence="3" id="KW-0227">DNA damage</keyword>
<evidence type="ECO:0000256" key="5">
    <source>
        <dbReference type="ARBA" id="ARBA00023242"/>
    </source>
</evidence>
<feature type="compositionally biased region" description="Acidic residues" evidence="6">
    <location>
        <begin position="199"/>
        <end position="210"/>
    </location>
</feature>
<dbReference type="PANTHER" id="PTHR23240:SF35">
    <property type="entry name" value="DNA REPAIR METALLO-BETA-LACTAMASE FAMILY PROTEIN-RELATED"/>
    <property type="match status" value="1"/>
</dbReference>
<comment type="subcellular location">
    <subcellularLocation>
        <location evidence="1">Nucleus</location>
    </subcellularLocation>
</comment>
<dbReference type="GO" id="GO:0035312">
    <property type="term" value="F:5'-3' DNA exonuclease activity"/>
    <property type="evidence" value="ECO:0007669"/>
    <property type="project" value="TreeGrafter"/>
</dbReference>
<feature type="region of interest" description="Disordered" evidence="6">
    <location>
        <begin position="637"/>
        <end position="761"/>
    </location>
</feature>
<evidence type="ECO:0000256" key="1">
    <source>
        <dbReference type="ARBA" id="ARBA00004123"/>
    </source>
</evidence>
<keyword evidence="5" id="KW-0539">Nucleus</keyword>
<dbReference type="PANTHER" id="PTHR23240">
    <property type="entry name" value="DNA CROSS-LINK REPAIR PROTEIN PSO2/SNM1-RELATED"/>
    <property type="match status" value="1"/>
</dbReference>
<name>A0A836BZJ5_9CHLO</name>
<dbReference type="GO" id="GO:0036297">
    <property type="term" value="P:interstrand cross-link repair"/>
    <property type="evidence" value="ECO:0007669"/>
    <property type="project" value="TreeGrafter"/>
</dbReference>
<dbReference type="AlphaFoldDB" id="A0A836BZJ5"/>
<feature type="region of interest" description="Disordered" evidence="6">
    <location>
        <begin position="197"/>
        <end position="217"/>
    </location>
</feature>
<feature type="region of interest" description="Disordered" evidence="6">
    <location>
        <begin position="229"/>
        <end position="254"/>
    </location>
</feature>
<dbReference type="EMBL" id="JAEHOE010000037">
    <property type="protein sequence ID" value="KAG2493449.1"/>
    <property type="molecule type" value="Genomic_DNA"/>
</dbReference>
<feature type="compositionally biased region" description="Basic residues" evidence="6">
    <location>
        <begin position="646"/>
        <end position="656"/>
    </location>
</feature>
<comment type="caution">
    <text evidence="8">The sequence shown here is derived from an EMBL/GenBank/DDBJ whole genome shotgun (WGS) entry which is preliminary data.</text>
</comment>
<feature type="compositionally biased region" description="Gly residues" evidence="6">
    <location>
        <begin position="682"/>
        <end position="692"/>
    </location>
</feature>
<feature type="domain" description="DNA repair metallo-beta-lactamase" evidence="7">
    <location>
        <begin position="431"/>
        <end position="527"/>
    </location>
</feature>
<feature type="compositionally biased region" description="Acidic residues" evidence="6">
    <location>
        <begin position="744"/>
        <end position="755"/>
    </location>
</feature>
<dbReference type="Gene3D" id="3.60.15.10">
    <property type="entry name" value="Ribonuclease Z/Hydroxyacylglutathione hydrolase-like"/>
    <property type="match status" value="1"/>
</dbReference>
<dbReference type="OrthoDB" id="262529at2759"/>
<dbReference type="InterPro" id="IPR036866">
    <property type="entry name" value="RibonucZ/Hydroxyglut_hydro"/>
</dbReference>
<evidence type="ECO:0000256" key="4">
    <source>
        <dbReference type="ARBA" id="ARBA00023204"/>
    </source>
</evidence>
<reference evidence="8" key="1">
    <citation type="journal article" date="2020" name="bioRxiv">
        <title>Comparative genomics of Chlamydomonas.</title>
        <authorList>
            <person name="Craig R.J."/>
            <person name="Hasan A.R."/>
            <person name="Ness R.W."/>
            <person name="Keightley P.D."/>
        </authorList>
    </citation>
    <scope>NUCLEOTIDE SEQUENCE</scope>
    <source>
        <strain evidence="8">CCAP 11/70</strain>
    </source>
</reference>
<dbReference type="SUPFAM" id="SSF56281">
    <property type="entry name" value="Metallo-hydrolase/oxidoreductase"/>
    <property type="match status" value="1"/>
</dbReference>
<comment type="similarity">
    <text evidence="2">Belongs to the DNA repair metallo-beta-lactamase (DRMBL) family.</text>
</comment>
<feature type="compositionally biased region" description="Low complexity" evidence="6">
    <location>
        <begin position="825"/>
        <end position="836"/>
    </location>
</feature>
<feature type="compositionally biased region" description="Acidic residues" evidence="6">
    <location>
        <begin position="240"/>
        <end position="252"/>
    </location>
</feature>
<evidence type="ECO:0000259" key="7">
    <source>
        <dbReference type="Pfam" id="PF07522"/>
    </source>
</evidence>
<feature type="compositionally biased region" description="Low complexity" evidence="6">
    <location>
        <begin position="720"/>
        <end position="729"/>
    </location>
</feature>
<evidence type="ECO:0000256" key="6">
    <source>
        <dbReference type="SAM" id="MobiDB-lite"/>
    </source>
</evidence>
<dbReference type="GO" id="GO:0006303">
    <property type="term" value="P:double-strand break repair via nonhomologous end joining"/>
    <property type="evidence" value="ECO:0007669"/>
    <property type="project" value="TreeGrafter"/>
</dbReference>
<dbReference type="Proteomes" id="UP000612055">
    <property type="component" value="Unassembled WGS sequence"/>
</dbReference>
<evidence type="ECO:0000313" key="9">
    <source>
        <dbReference type="Proteomes" id="UP000612055"/>
    </source>
</evidence>
<dbReference type="Gene3D" id="3.40.50.12650">
    <property type="match status" value="1"/>
</dbReference>
<feature type="region of interest" description="Disordered" evidence="6">
    <location>
        <begin position="560"/>
        <end position="582"/>
    </location>
</feature>
<evidence type="ECO:0000256" key="3">
    <source>
        <dbReference type="ARBA" id="ARBA00022763"/>
    </source>
</evidence>